<keyword evidence="1" id="KW-0472">Membrane</keyword>
<organism evidence="2 3">
    <name type="scientific">Pseudomonas petrae</name>
    <dbReference type="NCBI Taxonomy" id="2912190"/>
    <lineage>
        <taxon>Bacteria</taxon>
        <taxon>Pseudomonadati</taxon>
        <taxon>Pseudomonadota</taxon>
        <taxon>Gammaproteobacteria</taxon>
        <taxon>Pseudomonadales</taxon>
        <taxon>Pseudomonadaceae</taxon>
        <taxon>Pseudomonas</taxon>
    </lineage>
</organism>
<evidence type="ECO:0000313" key="3">
    <source>
        <dbReference type="Proteomes" id="UP001162905"/>
    </source>
</evidence>
<feature type="transmembrane region" description="Helical" evidence="1">
    <location>
        <begin position="154"/>
        <end position="176"/>
    </location>
</feature>
<evidence type="ECO:0000313" key="2">
    <source>
        <dbReference type="EMBL" id="MCF7544293.1"/>
    </source>
</evidence>
<comment type="caution">
    <text evidence="2">The sequence shown here is derived from an EMBL/GenBank/DDBJ whole genome shotgun (WGS) entry which is preliminary data.</text>
</comment>
<dbReference type="EMBL" id="JAKJXH010000021">
    <property type="protein sequence ID" value="MCF7544293.1"/>
    <property type="molecule type" value="Genomic_DNA"/>
</dbReference>
<reference evidence="2" key="1">
    <citation type="submission" date="2022-01" db="EMBL/GenBank/DDBJ databases">
        <title>Pseudomonas sp. nov. isolated from Antarctic regolith.</title>
        <authorList>
            <person name="Novakova D."/>
            <person name="Sedlar K."/>
        </authorList>
    </citation>
    <scope>NUCLEOTIDE SEQUENCE</scope>
    <source>
        <strain evidence="2">P2647</strain>
    </source>
</reference>
<dbReference type="Proteomes" id="UP001162905">
    <property type="component" value="Unassembled WGS sequence"/>
</dbReference>
<feature type="transmembrane region" description="Helical" evidence="1">
    <location>
        <begin position="20"/>
        <end position="39"/>
    </location>
</feature>
<sequence length="186" mass="20491">MMESPNERHGIFLPIFRVGYLKLLMIFAYSAIAILSFALPAVCSGESVGGYWFRMAVSHIADVGHMASISLYPCTLAGAYTAAMAFAVIVAGAYCFTDFPKQTFAKLSSASLGRRFTLLLFALMVIVAPIIHGLPVSSAHRTYGFFQNVAESRLYIFLWSVGICSIGFLAWVAVFFEISRIFKRSK</sequence>
<evidence type="ECO:0000256" key="1">
    <source>
        <dbReference type="SAM" id="Phobius"/>
    </source>
</evidence>
<feature type="transmembrane region" description="Helical" evidence="1">
    <location>
        <begin position="77"/>
        <end position="96"/>
    </location>
</feature>
<protein>
    <submittedName>
        <fullName evidence="2">Uncharacterized protein</fullName>
    </submittedName>
</protein>
<keyword evidence="1" id="KW-1133">Transmembrane helix</keyword>
<gene>
    <name evidence="2" type="ORF">L4G47_19035</name>
</gene>
<keyword evidence="1" id="KW-0812">Transmembrane</keyword>
<feature type="transmembrane region" description="Helical" evidence="1">
    <location>
        <begin position="116"/>
        <end position="134"/>
    </location>
</feature>
<dbReference type="RefSeq" id="WP_237253726.1">
    <property type="nucleotide sequence ID" value="NZ_JAKJXH010000021.1"/>
</dbReference>
<proteinExistence type="predicted"/>
<keyword evidence="3" id="KW-1185">Reference proteome</keyword>
<name>A0ABS9IB36_9PSED</name>
<accession>A0ABS9IB36</accession>